<evidence type="ECO:0000313" key="4">
    <source>
        <dbReference type="Proteomes" id="UP001341840"/>
    </source>
</evidence>
<comment type="caution">
    <text evidence="3">The sequence shown here is derived from an EMBL/GenBank/DDBJ whole genome shotgun (WGS) entry which is preliminary data.</text>
</comment>
<protein>
    <recommendedName>
        <fullName evidence="5">Transposase (Putative), gypsy type</fullName>
    </recommendedName>
</protein>
<organism evidence="3 4">
    <name type="scientific">Stylosanthes scabra</name>
    <dbReference type="NCBI Taxonomy" id="79078"/>
    <lineage>
        <taxon>Eukaryota</taxon>
        <taxon>Viridiplantae</taxon>
        <taxon>Streptophyta</taxon>
        <taxon>Embryophyta</taxon>
        <taxon>Tracheophyta</taxon>
        <taxon>Spermatophyta</taxon>
        <taxon>Magnoliopsida</taxon>
        <taxon>eudicotyledons</taxon>
        <taxon>Gunneridae</taxon>
        <taxon>Pentapetalae</taxon>
        <taxon>rosids</taxon>
        <taxon>fabids</taxon>
        <taxon>Fabales</taxon>
        <taxon>Fabaceae</taxon>
        <taxon>Papilionoideae</taxon>
        <taxon>50 kb inversion clade</taxon>
        <taxon>dalbergioids sensu lato</taxon>
        <taxon>Dalbergieae</taxon>
        <taxon>Pterocarpus clade</taxon>
        <taxon>Stylosanthes</taxon>
    </lineage>
</organism>
<dbReference type="EMBL" id="JASCZI010241700">
    <property type="protein sequence ID" value="MED6205245.1"/>
    <property type="molecule type" value="Genomic_DNA"/>
</dbReference>
<evidence type="ECO:0008006" key="5">
    <source>
        <dbReference type="Google" id="ProtNLM"/>
    </source>
</evidence>
<feature type="region of interest" description="Disordered" evidence="2">
    <location>
        <begin position="281"/>
        <end position="317"/>
    </location>
</feature>
<accession>A0ABU6Y648</accession>
<evidence type="ECO:0000256" key="2">
    <source>
        <dbReference type="SAM" id="MobiDB-lite"/>
    </source>
</evidence>
<keyword evidence="4" id="KW-1185">Reference proteome</keyword>
<keyword evidence="1" id="KW-0175">Coiled coil</keyword>
<evidence type="ECO:0000313" key="3">
    <source>
        <dbReference type="EMBL" id="MED6205245.1"/>
    </source>
</evidence>
<name>A0ABU6Y648_9FABA</name>
<feature type="compositionally biased region" description="Low complexity" evidence="2">
    <location>
        <begin position="281"/>
        <end position="293"/>
    </location>
</feature>
<proteinExistence type="predicted"/>
<feature type="compositionally biased region" description="Polar residues" evidence="2">
    <location>
        <begin position="597"/>
        <end position="607"/>
    </location>
</feature>
<feature type="region of interest" description="Disordered" evidence="2">
    <location>
        <begin position="587"/>
        <end position="607"/>
    </location>
</feature>
<gene>
    <name evidence="3" type="ORF">PIB30_016038</name>
</gene>
<feature type="coiled-coil region" evidence="1">
    <location>
        <begin position="419"/>
        <end position="487"/>
    </location>
</feature>
<reference evidence="3 4" key="1">
    <citation type="journal article" date="2023" name="Plants (Basel)">
        <title>Bridging the Gap: Combining Genomics and Transcriptomics Approaches to Understand Stylosanthes scabra, an Orphan Legume from the Brazilian Caatinga.</title>
        <authorList>
            <person name="Ferreira-Neto J.R.C."/>
            <person name="da Silva M.D."/>
            <person name="Binneck E."/>
            <person name="de Melo N.F."/>
            <person name="da Silva R.H."/>
            <person name="de Melo A.L.T.M."/>
            <person name="Pandolfi V."/>
            <person name="Bustamante F.O."/>
            <person name="Brasileiro-Vidal A.C."/>
            <person name="Benko-Iseppon A.M."/>
        </authorList>
    </citation>
    <scope>NUCLEOTIDE SEQUENCE [LARGE SCALE GENOMIC DNA]</scope>
    <source>
        <tissue evidence="3">Leaves</tissue>
    </source>
</reference>
<sequence>MGKKKSCQDLKVPRPLNAAETRLYGWVEEAVLTQPSVVESDSLPEFRRNFPLMEDSGAEGNYVLEADGPSDRVPFRAGEEGPHFLWVYQELFNHLRVRLPFSDFQKDVMTRCRVAVSQLHLNGCGFILTFEKVCLHYDFCPTIRLFFYIYDVLIPPTGFRYISFRARQGRKLFDSYEDSIQEFKWHYFKVLPTPGRRAFWLDHKDKSFPWVYWNPEVKDFTVYNLEPLEMMAAFKFLVSLPGGLPKRNKFTCRWILDSSDAEDGSWAVLLTGRPSATATVAAASASAAGPTPVESSSQVPPAPTASETHRLRSSRPSVSVPRLLTLRRKRRKKKAKEDDAFDKVLGDDSAWEHDVDPVKVAFPESFNYWKAMNAGLTSAPVREALTKMPPEQLLGDSYRLSVKSLACLQVGVETSLAAKVKVENELSATLDQIEILKGERGSALAFLPLKEKVDNLDDQLSERTAEYQFALKRIAQLEEDNGVLKTQLESSQLSLEGGKKRSEAAEKQAGSFAASLKTCQADLSKATEGSEYWRAEWQKLGTEVTEMCQETLDICLDQVSHLCLGVDFSAITLKSRWDLKGRRIYVPQESDPKQHPEATTQGFAADG</sequence>
<dbReference type="Proteomes" id="UP001341840">
    <property type="component" value="Unassembled WGS sequence"/>
</dbReference>
<evidence type="ECO:0000256" key="1">
    <source>
        <dbReference type="SAM" id="Coils"/>
    </source>
</evidence>